<keyword evidence="3" id="KW-0732">Signal</keyword>
<accession>A0AAE0DN53</accession>
<name>A0AAE0DN53_9LECA</name>
<reference evidence="4" key="1">
    <citation type="submission" date="2022-11" db="EMBL/GenBank/DDBJ databases">
        <title>Chromosomal genome sequence assembly and mating type (MAT) locus characterization of the leprose asexual lichenized fungus Lepraria neglecta (Nyl.) Erichsen.</title>
        <authorList>
            <person name="Allen J.L."/>
            <person name="Pfeffer B."/>
        </authorList>
    </citation>
    <scope>NUCLEOTIDE SEQUENCE</scope>
    <source>
        <strain evidence="4">Allen 5258</strain>
    </source>
</reference>
<evidence type="ECO:0000313" key="5">
    <source>
        <dbReference type="Proteomes" id="UP001276659"/>
    </source>
</evidence>
<dbReference type="GO" id="GO:0000272">
    <property type="term" value="P:polysaccharide catabolic process"/>
    <property type="evidence" value="ECO:0007669"/>
    <property type="project" value="UniProtKB-KW"/>
</dbReference>
<proteinExistence type="inferred from homology"/>
<dbReference type="PANTHER" id="PTHR34002">
    <property type="entry name" value="BLR1656 PROTEIN"/>
    <property type="match status" value="1"/>
</dbReference>
<dbReference type="Gene3D" id="2.60.120.180">
    <property type="match status" value="1"/>
</dbReference>
<dbReference type="Proteomes" id="UP001276659">
    <property type="component" value="Unassembled WGS sequence"/>
</dbReference>
<dbReference type="PANTHER" id="PTHR34002:SF9">
    <property type="entry name" value="XYLOGLUCAN-SPECIFIC ENDO-BETA-1,4-GLUCANASE A"/>
    <property type="match status" value="1"/>
</dbReference>
<gene>
    <name evidence="4" type="ORF">OEA41_007661</name>
</gene>
<protein>
    <recommendedName>
        <fullName evidence="6">Glycoside hydrolase family 12 protein</fullName>
    </recommendedName>
</protein>
<keyword evidence="2" id="KW-0378">Hydrolase</keyword>
<comment type="similarity">
    <text evidence="1 2">Belongs to the glycosyl hydrolase 12 (cellulase H) family.</text>
</comment>
<dbReference type="EMBL" id="JASNWA010000004">
    <property type="protein sequence ID" value="KAK3176338.1"/>
    <property type="molecule type" value="Genomic_DNA"/>
</dbReference>
<dbReference type="InterPro" id="IPR002594">
    <property type="entry name" value="GH12"/>
</dbReference>
<organism evidence="4 5">
    <name type="scientific">Lepraria neglecta</name>
    <dbReference type="NCBI Taxonomy" id="209136"/>
    <lineage>
        <taxon>Eukaryota</taxon>
        <taxon>Fungi</taxon>
        <taxon>Dikarya</taxon>
        <taxon>Ascomycota</taxon>
        <taxon>Pezizomycotina</taxon>
        <taxon>Lecanoromycetes</taxon>
        <taxon>OSLEUM clade</taxon>
        <taxon>Lecanoromycetidae</taxon>
        <taxon>Lecanorales</taxon>
        <taxon>Lecanorineae</taxon>
        <taxon>Stereocaulaceae</taxon>
        <taxon>Lepraria</taxon>
    </lineage>
</organism>
<dbReference type="InterPro" id="IPR013320">
    <property type="entry name" value="ConA-like_dom_sf"/>
</dbReference>
<keyword evidence="2" id="KW-0326">Glycosidase</keyword>
<evidence type="ECO:0000256" key="3">
    <source>
        <dbReference type="SAM" id="SignalP"/>
    </source>
</evidence>
<keyword evidence="5" id="KW-1185">Reference proteome</keyword>
<dbReference type="GO" id="GO:0008810">
    <property type="term" value="F:cellulase activity"/>
    <property type="evidence" value="ECO:0007669"/>
    <property type="project" value="InterPro"/>
</dbReference>
<keyword evidence="2" id="KW-0119">Carbohydrate metabolism</keyword>
<feature type="chain" id="PRO_5042216418" description="Glycoside hydrolase family 12 protein" evidence="3">
    <location>
        <begin position="20"/>
        <end position="248"/>
    </location>
</feature>
<dbReference type="SUPFAM" id="SSF49899">
    <property type="entry name" value="Concanavalin A-like lectins/glucanases"/>
    <property type="match status" value="1"/>
</dbReference>
<sequence length="248" mass="26650">MRNAASLLALLTAVVPALTAPAVSEAQANSTCNQFGTVQAGPYTVNPDKWGEATGSGMQCAQIDHLNGDELAWSTTWSWANNPDNVKSYANAISSKTPCKELKNYKNIPTTWDWHYSGNPNRADVSYDTFLGSSCNSAHEIEVMVWLGTYGGLPPIGAPNPISTPTIGNTHFKLYKGYSSDAGTTTYSFVSEHSVNKYKGDLMAFFNHLVYNQGVSAGLFLQEVHAGTEAVTGQGVKFTTIGYTISSN</sequence>
<evidence type="ECO:0000256" key="2">
    <source>
        <dbReference type="RuleBase" id="RU361163"/>
    </source>
</evidence>
<dbReference type="InterPro" id="IPR013319">
    <property type="entry name" value="GH11/12"/>
</dbReference>
<feature type="signal peptide" evidence="3">
    <location>
        <begin position="1"/>
        <end position="19"/>
    </location>
</feature>
<evidence type="ECO:0008006" key="6">
    <source>
        <dbReference type="Google" id="ProtNLM"/>
    </source>
</evidence>
<keyword evidence="2" id="KW-0624">Polysaccharide degradation</keyword>
<evidence type="ECO:0000256" key="1">
    <source>
        <dbReference type="ARBA" id="ARBA00005519"/>
    </source>
</evidence>
<comment type="caution">
    <text evidence="4">The sequence shown here is derived from an EMBL/GenBank/DDBJ whole genome shotgun (WGS) entry which is preliminary data.</text>
</comment>
<dbReference type="AlphaFoldDB" id="A0AAE0DN53"/>
<evidence type="ECO:0000313" key="4">
    <source>
        <dbReference type="EMBL" id="KAK3176338.1"/>
    </source>
</evidence>
<dbReference type="Pfam" id="PF01670">
    <property type="entry name" value="Glyco_hydro_12"/>
    <property type="match status" value="1"/>
</dbReference>